<dbReference type="Gene3D" id="3.40.50.980">
    <property type="match status" value="2"/>
</dbReference>
<evidence type="ECO:0000256" key="5">
    <source>
        <dbReference type="ARBA" id="ARBA00023194"/>
    </source>
</evidence>
<dbReference type="PANTHER" id="PTHR45527">
    <property type="entry name" value="NONRIBOSOMAL PEPTIDE SYNTHETASE"/>
    <property type="match status" value="1"/>
</dbReference>
<dbReference type="InterPro" id="IPR025110">
    <property type="entry name" value="AMP-bd_C"/>
</dbReference>
<dbReference type="Pfam" id="PF00668">
    <property type="entry name" value="Condensation"/>
    <property type="match status" value="2"/>
</dbReference>
<dbReference type="InterPro" id="IPR001242">
    <property type="entry name" value="Condensation_dom"/>
</dbReference>
<dbReference type="InterPro" id="IPR006162">
    <property type="entry name" value="Ppantetheine_attach_site"/>
</dbReference>
<dbReference type="SUPFAM" id="SSF52777">
    <property type="entry name" value="CoA-dependent acyltransferases"/>
    <property type="match status" value="4"/>
</dbReference>
<dbReference type="PANTHER" id="PTHR45527:SF1">
    <property type="entry name" value="FATTY ACID SYNTHASE"/>
    <property type="match status" value="1"/>
</dbReference>
<dbReference type="InterPro" id="IPR036736">
    <property type="entry name" value="ACP-like_sf"/>
</dbReference>
<evidence type="ECO:0000313" key="7">
    <source>
        <dbReference type="EMBL" id="MFD2169077.1"/>
    </source>
</evidence>
<evidence type="ECO:0000256" key="4">
    <source>
        <dbReference type="ARBA" id="ARBA00022553"/>
    </source>
</evidence>
<dbReference type="Gene3D" id="3.30.300.30">
    <property type="match status" value="1"/>
</dbReference>
<dbReference type="Gene3D" id="1.10.1200.10">
    <property type="entry name" value="ACP-like"/>
    <property type="match status" value="1"/>
</dbReference>
<dbReference type="PROSITE" id="PS00455">
    <property type="entry name" value="AMP_BINDING"/>
    <property type="match status" value="1"/>
</dbReference>
<dbReference type="SUPFAM" id="SSF56801">
    <property type="entry name" value="Acetyl-CoA synthetase-like"/>
    <property type="match status" value="1"/>
</dbReference>
<keyword evidence="8" id="KW-1185">Reference proteome</keyword>
<name>A0ABW4ZSY3_9BACL</name>
<dbReference type="Gene3D" id="3.30.559.30">
    <property type="entry name" value="Nonribosomal peptide synthetase, condensation domain"/>
    <property type="match status" value="2"/>
</dbReference>
<evidence type="ECO:0000259" key="6">
    <source>
        <dbReference type="PROSITE" id="PS50075"/>
    </source>
</evidence>
<gene>
    <name evidence="7" type="ORF">ACFSOY_03475</name>
</gene>
<dbReference type="Pfam" id="PF00550">
    <property type="entry name" value="PP-binding"/>
    <property type="match status" value="1"/>
</dbReference>
<evidence type="ECO:0000256" key="3">
    <source>
        <dbReference type="ARBA" id="ARBA00022450"/>
    </source>
</evidence>
<dbReference type="Pfam" id="PF13193">
    <property type="entry name" value="AMP-binding_C"/>
    <property type="match status" value="1"/>
</dbReference>
<dbReference type="CDD" id="cd12117">
    <property type="entry name" value="A_NRPS_Srf_like"/>
    <property type="match status" value="1"/>
</dbReference>
<dbReference type="Gene3D" id="3.30.559.10">
    <property type="entry name" value="Chloramphenicol acetyltransferase-like domain"/>
    <property type="match status" value="2"/>
</dbReference>
<comment type="cofactor">
    <cofactor evidence="1">
        <name>pantetheine 4'-phosphate</name>
        <dbReference type="ChEBI" id="CHEBI:47942"/>
    </cofactor>
</comment>
<keyword evidence="5" id="KW-0045">Antibiotic biosynthesis</keyword>
<dbReference type="InterPro" id="IPR010071">
    <property type="entry name" value="AA_adenyl_dom"/>
</dbReference>
<dbReference type="Proteomes" id="UP001597343">
    <property type="component" value="Unassembled WGS sequence"/>
</dbReference>
<sequence>MEQTESQEMLTEERFVFPASFAQQRLWFLDKLMPGSSMYNIPFATRMVGKLDVDAMARSLQEIVDRHETLRTVFIEENGAPMQVVQLNVPFAMPVLDLSYLPEESRMDHVSKLALADGSRPFDLETGPLMRTTLLKLNEQDHVLLLTMHHIISDAWSFGVLMKEVAVLYEAFTSNLPSPLPDLPIQYVDYTSWQLEHLSGGELERQVSYWKKKLGDHPPMLQLPTDRPRPPLPSHRGGVEIFSLPDELAEKLVELSKKEGATLYMTMLAAYSALLCRYSGQEDIAIGSAIAGRNMGQIEGLIGFFVNTLVMRTDVSGLPTFRELLQRVRTTALEAYAHQDLPFEKLVEELQPERNMSYTPLFQTMFGMQNASTSKATKVSALSMSGLETGQSTAKFDLNLTINEHEKGMGGSFVYSLDLFEAPTIERMVGHLIRLLEGIVANPDAPIATLPLLSAEEEHRQLVVWNRNSVEYPQDKTIPQMFAEQAALYPDKAAVSFEGAVLTYRELDERANALAHALQKRGVREDVLVGLCTERSLEMVVGLLGIVKAGGAYVPLDPSYPKDRLAYMLEDSGVSVLLTQEKLLADLPEHRAEVICLDRDWPQMAEESVEAPETQLTPDHLAYMIYTSGSTGKPKGVLIPHRGVARLVKNSNYLIFGANEVFLQLAAISFDAATPEVWGALLNGAKLVVFPAQVPTIDEVVRVLAEERVTVALLTSGLLPQLAEAELDSIQHLKLLSVGGDVMSAPHAKKFLQKLPGCVLANAYGPTENTVASATLWLTHPDQVPPVVPIGPAIKNNELYVLDRQLQPVPVGVPGELLVGGPGLARGYLNRPELTEEMFIANPFRTDGSRLYKTGDLVRWLADGSLEFLGRIDHQVKIRGFRIELAEIESVLGDHPAVQSVIVLAREDRPGDKRLVAYVVGVESAEVTTAELRAHLKTILPDYMVPSAFVLLPSLPLTQNGKVDRRALPAPDAADYGMQGRYEAPRNEVEERLALIWQIVLGHDRIGIRDNFFETGGHSLLATQTISRINESFDVQLPLRVMFEAPTVAELAEQVAIALTSKRGEDFPPIVSVSRDGELLCSVGQERVWQLDRMMPGTPIYNVPMAMLFTGKLDVAVLKRAFDEIIRRHESLRTVLYDNGEGVRQKVLAPGQQQLEIIEKLGLSEEERSAEVKRFLAEEANRNFDLEAAPPIYSALMKFSEEEHLWMLNMHHIITDGWSVGVFSREFAELYTAFVEGKPSPLPELTIQYPDFAAWQRGWMQGEFYERKMAYWVNHLGSAKPPNFPTDFPRPEQMERTAGLIPFDFSESFTERMKLFCAQNGITLFMLLLGAFQTMQMRNGGGDDITVGSPIAGRYRQELENLIGFFIGNASIRGDLSGDPTVGELLRRMRTATLGAFEHQMIPQLLISQALERTTPLYQSMLVVQNFPTPAAKLPGLEVRAMEAQLEGAKFDFTIGMTEANGRMVGSFEYSVELFKRETIERMLSHFKALVAAFIEDQDQKISEIPLP</sequence>
<accession>A0ABW4ZSY3</accession>
<dbReference type="SUPFAM" id="SSF47336">
    <property type="entry name" value="ACP-like"/>
    <property type="match status" value="1"/>
</dbReference>
<dbReference type="InterPro" id="IPR020806">
    <property type="entry name" value="PKS_PP-bd"/>
</dbReference>
<organism evidence="7 8">
    <name type="scientific">Tumebacillus lipolyticus</name>
    <dbReference type="NCBI Taxonomy" id="1280370"/>
    <lineage>
        <taxon>Bacteria</taxon>
        <taxon>Bacillati</taxon>
        <taxon>Bacillota</taxon>
        <taxon>Bacilli</taxon>
        <taxon>Bacillales</taxon>
        <taxon>Alicyclobacillaceae</taxon>
        <taxon>Tumebacillus</taxon>
    </lineage>
</organism>
<evidence type="ECO:0000256" key="2">
    <source>
        <dbReference type="ARBA" id="ARBA00006432"/>
    </source>
</evidence>
<dbReference type="InterPro" id="IPR000873">
    <property type="entry name" value="AMP-dep_synth/lig_dom"/>
</dbReference>
<dbReference type="NCBIfam" id="TIGR01733">
    <property type="entry name" value="AA-adenyl-dom"/>
    <property type="match status" value="1"/>
</dbReference>
<dbReference type="InterPro" id="IPR023213">
    <property type="entry name" value="CAT-like_dom_sf"/>
</dbReference>
<reference evidence="8" key="1">
    <citation type="journal article" date="2019" name="Int. J. Syst. Evol. Microbiol.">
        <title>The Global Catalogue of Microorganisms (GCM) 10K type strain sequencing project: providing services to taxonomists for standard genome sequencing and annotation.</title>
        <authorList>
            <consortium name="The Broad Institute Genomics Platform"/>
            <consortium name="The Broad Institute Genome Sequencing Center for Infectious Disease"/>
            <person name="Wu L."/>
            <person name="Ma J."/>
        </authorList>
    </citation>
    <scope>NUCLEOTIDE SEQUENCE [LARGE SCALE GENOMIC DNA]</scope>
    <source>
        <strain evidence="8">CGMCC 1.13574</strain>
    </source>
</reference>
<dbReference type="InterPro" id="IPR045851">
    <property type="entry name" value="AMP-bd_C_sf"/>
</dbReference>
<comment type="similarity">
    <text evidence="2">Belongs to the ATP-dependent AMP-binding enzyme family.</text>
</comment>
<dbReference type="Gene3D" id="2.30.38.10">
    <property type="entry name" value="Luciferase, Domain 3"/>
    <property type="match status" value="1"/>
</dbReference>
<evidence type="ECO:0000256" key="1">
    <source>
        <dbReference type="ARBA" id="ARBA00001957"/>
    </source>
</evidence>
<evidence type="ECO:0000313" key="8">
    <source>
        <dbReference type="Proteomes" id="UP001597343"/>
    </source>
</evidence>
<dbReference type="InterPro" id="IPR009081">
    <property type="entry name" value="PP-bd_ACP"/>
</dbReference>
<dbReference type="Pfam" id="PF00501">
    <property type="entry name" value="AMP-binding"/>
    <property type="match status" value="1"/>
</dbReference>
<dbReference type="SMART" id="SM00823">
    <property type="entry name" value="PKS_PP"/>
    <property type="match status" value="1"/>
</dbReference>
<dbReference type="RefSeq" id="WP_386044127.1">
    <property type="nucleotide sequence ID" value="NZ_JBHUIO010000002.1"/>
</dbReference>
<dbReference type="PROSITE" id="PS00012">
    <property type="entry name" value="PHOSPHOPANTETHEINE"/>
    <property type="match status" value="1"/>
</dbReference>
<protein>
    <submittedName>
        <fullName evidence="7">Amino acid adenylation domain-containing protein</fullName>
    </submittedName>
</protein>
<dbReference type="EMBL" id="JBHUIO010000002">
    <property type="protein sequence ID" value="MFD2169077.1"/>
    <property type="molecule type" value="Genomic_DNA"/>
</dbReference>
<keyword evidence="4" id="KW-0597">Phosphoprotein</keyword>
<proteinExistence type="inferred from homology"/>
<dbReference type="PROSITE" id="PS50075">
    <property type="entry name" value="CARRIER"/>
    <property type="match status" value="1"/>
</dbReference>
<dbReference type="InterPro" id="IPR020845">
    <property type="entry name" value="AMP-binding_CS"/>
</dbReference>
<dbReference type="CDD" id="cd19531">
    <property type="entry name" value="LCL_NRPS-like"/>
    <property type="match status" value="2"/>
</dbReference>
<keyword evidence="3" id="KW-0596">Phosphopantetheine</keyword>
<feature type="domain" description="Carrier" evidence="6">
    <location>
        <begin position="984"/>
        <end position="1059"/>
    </location>
</feature>
<comment type="caution">
    <text evidence="7">The sequence shown here is derived from an EMBL/GenBank/DDBJ whole genome shotgun (WGS) entry which is preliminary data.</text>
</comment>